<dbReference type="InterPro" id="IPR011006">
    <property type="entry name" value="CheY-like_superfamily"/>
</dbReference>
<gene>
    <name evidence="4" type="ORF">HNR39_002231</name>
</gene>
<feature type="domain" description="Response regulatory" evidence="3">
    <location>
        <begin position="14"/>
        <end position="132"/>
    </location>
</feature>
<dbReference type="InterPro" id="IPR050595">
    <property type="entry name" value="Bact_response_regulator"/>
</dbReference>
<dbReference type="AlphaFoldDB" id="A0A840RU15"/>
<proteinExistence type="predicted"/>
<keyword evidence="1 2" id="KW-0597">Phosphoprotein</keyword>
<sequence length="137" mass="14580">MMLPPRKTAAALRSILYIEDDTDIQSIASLALQSIGGFAVTICSSGPEALAAINSGNRPDLILLDVMMPEMDGPSTLSALRALTSTASTPTIFMTAKAQPHEIAYLISLGALDVIAKPFDPMLLAHKIKELWSKNNA</sequence>
<dbReference type="Pfam" id="PF00072">
    <property type="entry name" value="Response_reg"/>
    <property type="match status" value="1"/>
</dbReference>
<evidence type="ECO:0000313" key="5">
    <source>
        <dbReference type="Proteomes" id="UP000571084"/>
    </source>
</evidence>
<dbReference type="SMART" id="SM00448">
    <property type="entry name" value="REC"/>
    <property type="match status" value="1"/>
</dbReference>
<dbReference type="InterPro" id="IPR001789">
    <property type="entry name" value="Sig_transdc_resp-reg_receiver"/>
</dbReference>
<dbReference type="Proteomes" id="UP000571084">
    <property type="component" value="Unassembled WGS sequence"/>
</dbReference>
<accession>A0A840RU15</accession>
<dbReference type="PANTHER" id="PTHR44591">
    <property type="entry name" value="STRESS RESPONSE REGULATOR PROTEIN 1"/>
    <property type="match status" value="1"/>
</dbReference>
<dbReference type="SUPFAM" id="SSF52172">
    <property type="entry name" value="CheY-like"/>
    <property type="match status" value="1"/>
</dbReference>
<dbReference type="GO" id="GO:0000160">
    <property type="term" value="P:phosphorelay signal transduction system"/>
    <property type="evidence" value="ECO:0007669"/>
    <property type="project" value="InterPro"/>
</dbReference>
<evidence type="ECO:0000256" key="2">
    <source>
        <dbReference type="PROSITE-ProRule" id="PRU00169"/>
    </source>
</evidence>
<dbReference type="EMBL" id="JACHHQ010000004">
    <property type="protein sequence ID" value="MBB5200396.1"/>
    <property type="molecule type" value="Genomic_DNA"/>
</dbReference>
<evidence type="ECO:0000313" key="4">
    <source>
        <dbReference type="EMBL" id="MBB5200396.1"/>
    </source>
</evidence>
<dbReference type="PANTHER" id="PTHR44591:SF3">
    <property type="entry name" value="RESPONSE REGULATORY DOMAIN-CONTAINING PROTEIN"/>
    <property type="match status" value="1"/>
</dbReference>
<evidence type="ECO:0000256" key="1">
    <source>
        <dbReference type="ARBA" id="ARBA00022553"/>
    </source>
</evidence>
<organism evidence="4 5">
    <name type="scientific">Glaciimonas immobilis</name>
    <dbReference type="NCBI Taxonomy" id="728004"/>
    <lineage>
        <taxon>Bacteria</taxon>
        <taxon>Pseudomonadati</taxon>
        <taxon>Pseudomonadota</taxon>
        <taxon>Betaproteobacteria</taxon>
        <taxon>Burkholderiales</taxon>
        <taxon>Oxalobacteraceae</taxon>
        <taxon>Glaciimonas</taxon>
    </lineage>
</organism>
<feature type="modified residue" description="4-aspartylphosphate" evidence="2">
    <location>
        <position position="65"/>
    </location>
</feature>
<dbReference type="PROSITE" id="PS50110">
    <property type="entry name" value="RESPONSE_REGULATORY"/>
    <property type="match status" value="1"/>
</dbReference>
<keyword evidence="5" id="KW-1185">Reference proteome</keyword>
<dbReference type="Gene3D" id="3.40.50.2300">
    <property type="match status" value="1"/>
</dbReference>
<reference evidence="4 5" key="1">
    <citation type="submission" date="2020-08" db="EMBL/GenBank/DDBJ databases">
        <title>Genomic Encyclopedia of Type Strains, Phase IV (KMG-IV): sequencing the most valuable type-strain genomes for metagenomic binning, comparative biology and taxonomic classification.</title>
        <authorList>
            <person name="Goeker M."/>
        </authorList>
    </citation>
    <scope>NUCLEOTIDE SEQUENCE [LARGE SCALE GENOMIC DNA]</scope>
    <source>
        <strain evidence="4 5">DSM 23240</strain>
    </source>
</reference>
<dbReference type="RefSeq" id="WP_245182133.1">
    <property type="nucleotide sequence ID" value="NZ_JAAOZT010000001.1"/>
</dbReference>
<comment type="caution">
    <text evidence="4">The sequence shown here is derived from an EMBL/GenBank/DDBJ whole genome shotgun (WGS) entry which is preliminary data.</text>
</comment>
<protein>
    <submittedName>
        <fullName evidence="4">CheY-like chemotaxis protein</fullName>
    </submittedName>
</protein>
<evidence type="ECO:0000259" key="3">
    <source>
        <dbReference type="PROSITE" id="PS50110"/>
    </source>
</evidence>
<name>A0A840RU15_9BURK</name>